<evidence type="ECO:0000313" key="2">
    <source>
        <dbReference type="EMBL" id="MEE2039461.1"/>
    </source>
</evidence>
<comment type="caution">
    <text evidence="2">The sequence shown here is derived from an EMBL/GenBank/DDBJ whole genome shotgun (WGS) entry which is preliminary data.</text>
</comment>
<dbReference type="Proteomes" id="UP001356095">
    <property type="component" value="Unassembled WGS sequence"/>
</dbReference>
<evidence type="ECO:0000313" key="3">
    <source>
        <dbReference type="Proteomes" id="UP001356095"/>
    </source>
</evidence>
<dbReference type="RefSeq" id="WP_330093235.1">
    <property type="nucleotide sequence ID" value="NZ_JAUZMY010000020.1"/>
</dbReference>
<evidence type="ECO:0000256" key="1">
    <source>
        <dbReference type="SAM" id="MobiDB-lite"/>
    </source>
</evidence>
<proteinExistence type="predicted"/>
<dbReference type="EMBL" id="JAUZMY010000020">
    <property type="protein sequence ID" value="MEE2039461.1"/>
    <property type="molecule type" value="Genomic_DNA"/>
</dbReference>
<keyword evidence="3" id="KW-1185">Reference proteome</keyword>
<gene>
    <name evidence="2" type="ORF">Q8791_19765</name>
</gene>
<reference evidence="2 3" key="1">
    <citation type="submission" date="2023-08" db="EMBL/GenBank/DDBJ databases">
        <authorList>
            <person name="Girao M."/>
            <person name="Carvalho M.F."/>
        </authorList>
    </citation>
    <scope>NUCLEOTIDE SEQUENCE [LARGE SCALE GENOMIC DNA]</scope>
    <source>
        <strain evidence="2 3">CT-R113</strain>
    </source>
</reference>
<feature type="compositionally biased region" description="Low complexity" evidence="1">
    <location>
        <begin position="63"/>
        <end position="75"/>
    </location>
</feature>
<sequence length="179" mass="19158">MEDDTHLRPLVRPSLHDHVALDEIDLYSEVLIAVAVADRPLSAAEIDRVLGLSPRPAGDDPPDGAQGEAPDGADPVPSPASPAPHTRPVKGGGTPEDAPPTRHTPGSHLSPRPGDAPPRPGRPSHRGRVPEQSRPPEAPLTGPRFLPRQRPYAGPSQLPRPTPFTMRALPRLPLTPWSY</sequence>
<protein>
    <submittedName>
        <fullName evidence="2">Uncharacterized protein</fullName>
    </submittedName>
</protein>
<organism evidence="2 3">
    <name type="scientific">Nocardiopsis codii</name>
    <dbReference type="NCBI Taxonomy" id="3065942"/>
    <lineage>
        <taxon>Bacteria</taxon>
        <taxon>Bacillati</taxon>
        <taxon>Actinomycetota</taxon>
        <taxon>Actinomycetes</taxon>
        <taxon>Streptosporangiales</taxon>
        <taxon>Nocardiopsidaceae</taxon>
        <taxon>Nocardiopsis</taxon>
    </lineage>
</organism>
<name>A0ABU7KB44_9ACTN</name>
<accession>A0ABU7KB44</accession>
<feature type="region of interest" description="Disordered" evidence="1">
    <location>
        <begin position="51"/>
        <end position="179"/>
    </location>
</feature>